<reference evidence="1" key="1">
    <citation type="submission" date="2021-08" db="EMBL/GenBank/DDBJ databases">
        <authorList>
            <person name="Nwanade C."/>
            <person name="Wang M."/>
            <person name="Masoudi A."/>
            <person name="Yu Z."/>
            <person name="Liu J."/>
        </authorList>
    </citation>
    <scope>NUCLEOTIDE SEQUENCE</scope>
    <source>
        <strain evidence="1">S141</strain>
    </source>
</reference>
<dbReference type="PANTHER" id="PTHR43431:SF7">
    <property type="entry name" value="OXIDOREDUCTASE, SHORT CHAIN DEHYDROGENASE_REDUCTASE FAMILY (AFU_ORTHOLOGUE AFUA_5G14000)"/>
    <property type="match status" value="1"/>
</dbReference>
<dbReference type="Proteomes" id="UP001058184">
    <property type="component" value="Chromosome"/>
</dbReference>
<proteinExistence type="predicted"/>
<dbReference type="Pfam" id="PF00106">
    <property type="entry name" value="adh_short"/>
    <property type="match status" value="1"/>
</dbReference>
<accession>A0ABY5WYX2</accession>
<dbReference type="SUPFAM" id="SSF51735">
    <property type="entry name" value="NAD(P)-binding Rossmann-fold domains"/>
    <property type="match status" value="1"/>
</dbReference>
<dbReference type="PANTHER" id="PTHR43431">
    <property type="entry name" value="OXIDOREDUCTASE, SHORT CHAIN DEHYDROGENASE/REDUCTASE FAMILY (AFU_ORTHOLOGUE AFUA_5G14000)"/>
    <property type="match status" value="1"/>
</dbReference>
<dbReference type="RefSeq" id="WP_260003412.1">
    <property type="nucleotide sequence ID" value="NZ_CP081078.1"/>
</dbReference>
<dbReference type="InterPro" id="IPR002347">
    <property type="entry name" value="SDR_fam"/>
</dbReference>
<evidence type="ECO:0000313" key="1">
    <source>
        <dbReference type="EMBL" id="UWQ59526.1"/>
    </source>
</evidence>
<dbReference type="EMBL" id="CP081078">
    <property type="protein sequence ID" value="UWQ59526.1"/>
    <property type="molecule type" value="Genomic_DNA"/>
</dbReference>
<dbReference type="InterPro" id="IPR036291">
    <property type="entry name" value="NAD(P)-bd_dom_sf"/>
</dbReference>
<gene>
    <name evidence="1" type="ORF">K3722_05200</name>
</gene>
<evidence type="ECO:0000313" key="2">
    <source>
        <dbReference type="Proteomes" id="UP001058184"/>
    </source>
</evidence>
<name>A0ABY5WYX2_LEICA</name>
<keyword evidence="2" id="KW-1185">Reference proteome</keyword>
<sequence>MADTSPKPVALIVGAGAGLSASFARALSREGYALHLAARNTAKLESLAAETGAQLHPLDGTDAEGIRQLVEGVPGDLRVACYNPSARVRGPLTDLDPEQVRKAVEVTAYGAFLLGQAAAKRMLAQQPANGRRGTILFTGASAGVKGFAQSAPFAMGKFAQRGLAQSMARELHPKGIHVAWINIDGGIRNASRPERTEAEDNPDSMLNPEAIAREYMHLIGQDRSAWSDELVLRPWVERF</sequence>
<dbReference type="Gene3D" id="3.40.50.720">
    <property type="entry name" value="NAD(P)-binding Rossmann-like Domain"/>
    <property type="match status" value="1"/>
</dbReference>
<protein>
    <submittedName>
        <fullName evidence="1">SDR family NAD(P)-dependent oxidoreductase</fullName>
    </submittedName>
</protein>
<dbReference type="PRINTS" id="PR00081">
    <property type="entry name" value="GDHRDH"/>
</dbReference>
<organism evidence="1 2">
    <name type="scientific">Leisingera caerulea</name>
    <name type="common">Phaeobacter caeruleus</name>
    <dbReference type="NCBI Taxonomy" id="506591"/>
    <lineage>
        <taxon>Bacteria</taxon>
        <taxon>Pseudomonadati</taxon>
        <taxon>Pseudomonadota</taxon>
        <taxon>Alphaproteobacteria</taxon>
        <taxon>Rhodobacterales</taxon>
        <taxon>Roseobacteraceae</taxon>
        <taxon>Leisingera</taxon>
    </lineage>
</organism>